<feature type="compositionally biased region" description="Polar residues" evidence="1">
    <location>
        <begin position="127"/>
        <end position="141"/>
    </location>
</feature>
<sequence>MIIQESINQTIRSFHSKLFETSTIMPQTLLFPSTSQQSTISPISSSTITTTDLHYHHQNGHNQNHLILNLSSETTGLVYGLSEWMNVLTLGCLIFLFCLLVFVFSLLFLLSFRRTETVVESKDTKTTTENGNSKNTTIGMGNSRKCQPTFITISDDNDDNNDGFRTKLNTINRFIGTENIITTTPCAITSLEDDRRQADEVEKEREISLFITTSRYNDHSEHHNRYFRSAKDSSICDKNMDSISTVGPESRFITRGSQLLLPTSQQKRYRTFNGRENFRSLDHPITNQTSLKRPSKEQQLLNGLRKHQAMNSIYNIDLNQSKSIDNHEKYHNSYSEVIEELKNRFEILSTAV</sequence>
<keyword evidence="2" id="KW-1133">Transmembrane helix</keyword>
<name>A0A922I8A5_DERFA</name>
<dbReference type="EMBL" id="SDOV01000007">
    <property type="protein sequence ID" value="KAH7639050.1"/>
    <property type="molecule type" value="Genomic_DNA"/>
</dbReference>
<keyword evidence="2" id="KW-0472">Membrane</keyword>
<reference evidence="3" key="3">
    <citation type="journal article" date="2021" name="World Allergy Organ. J.">
        <title>Chromosome-level assembly of Dermatophagoides farinae genome and transcriptome reveals two novel allergens Der f 37 and Der f 39.</title>
        <authorList>
            <person name="Chen J."/>
            <person name="Cai Z."/>
            <person name="Fan D."/>
            <person name="Hu J."/>
            <person name="Hou Y."/>
            <person name="He Y."/>
            <person name="Zhang Z."/>
            <person name="Zhao Z."/>
            <person name="Gao P."/>
            <person name="Hu W."/>
            <person name="Sun J."/>
            <person name="Li J."/>
            <person name="Ji K."/>
        </authorList>
    </citation>
    <scope>NUCLEOTIDE SEQUENCE</scope>
    <source>
        <strain evidence="3">JKM2019</strain>
    </source>
</reference>
<feature type="transmembrane region" description="Helical" evidence="2">
    <location>
        <begin position="87"/>
        <end position="112"/>
    </location>
</feature>
<dbReference type="Proteomes" id="UP000790347">
    <property type="component" value="Unassembled WGS sequence"/>
</dbReference>
<organism evidence="4 5">
    <name type="scientific">Dermatophagoides farinae</name>
    <name type="common">American house dust mite</name>
    <dbReference type="NCBI Taxonomy" id="6954"/>
    <lineage>
        <taxon>Eukaryota</taxon>
        <taxon>Metazoa</taxon>
        <taxon>Ecdysozoa</taxon>
        <taxon>Arthropoda</taxon>
        <taxon>Chelicerata</taxon>
        <taxon>Arachnida</taxon>
        <taxon>Acari</taxon>
        <taxon>Acariformes</taxon>
        <taxon>Sarcoptiformes</taxon>
        <taxon>Astigmata</taxon>
        <taxon>Psoroptidia</taxon>
        <taxon>Analgoidea</taxon>
        <taxon>Pyroglyphidae</taxon>
        <taxon>Dermatophagoidinae</taxon>
        <taxon>Dermatophagoides</taxon>
    </lineage>
</organism>
<evidence type="ECO:0000313" key="3">
    <source>
        <dbReference type="EMBL" id="KAH7639050.1"/>
    </source>
</evidence>
<comment type="caution">
    <text evidence="4">The sequence shown here is derived from an EMBL/GenBank/DDBJ whole genome shotgun (WGS) entry which is preliminary data.</text>
</comment>
<dbReference type="Proteomes" id="UP000828236">
    <property type="component" value="Unassembled WGS sequence"/>
</dbReference>
<accession>A0A922I8A5</accession>
<dbReference type="EMBL" id="ASGP02000002">
    <property type="protein sequence ID" value="KAH9522510.1"/>
    <property type="molecule type" value="Genomic_DNA"/>
</dbReference>
<reference evidence="4" key="1">
    <citation type="submission" date="2013-05" db="EMBL/GenBank/DDBJ databases">
        <authorList>
            <person name="Yim A.K.Y."/>
            <person name="Chan T.F."/>
            <person name="Ji K.M."/>
            <person name="Liu X.Y."/>
            <person name="Zhou J.W."/>
            <person name="Li R.Q."/>
            <person name="Yang K.Y."/>
            <person name="Li J."/>
            <person name="Li M."/>
            <person name="Law P.T.W."/>
            <person name="Wu Y.L."/>
            <person name="Cai Z.L."/>
            <person name="Qin H."/>
            <person name="Bao Y."/>
            <person name="Leung R.K.K."/>
            <person name="Ng P.K.S."/>
            <person name="Zou J."/>
            <person name="Zhong X.J."/>
            <person name="Ran P.X."/>
            <person name="Zhong N.S."/>
            <person name="Liu Z.G."/>
            <person name="Tsui S.K.W."/>
        </authorList>
    </citation>
    <scope>NUCLEOTIDE SEQUENCE</scope>
    <source>
        <strain evidence="4">Derf</strain>
        <tissue evidence="4">Whole organism</tissue>
    </source>
</reference>
<dbReference type="AlphaFoldDB" id="A0A922I8A5"/>
<reference evidence="3" key="2">
    <citation type="submission" date="2020-06" db="EMBL/GenBank/DDBJ databases">
        <authorList>
            <person name="Ji K."/>
            <person name="Li J."/>
        </authorList>
    </citation>
    <scope>NUCLEOTIDE SEQUENCE</scope>
    <source>
        <strain evidence="3">JKM2019</strain>
        <tissue evidence="3">Whole body</tissue>
    </source>
</reference>
<evidence type="ECO:0000313" key="5">
    <source>
        <dbReference type="Proteomes" id="UP000790347"/>
    </source>
</evidence>
<protein>
    <submittedName>
        <fullName evidence="4">Uncharacterized protein</fullName>
    </submittedName>
</protein>
<gene>
    <name evidence="4" type="ORF">DERF_006076</name>
    <name evidence="3" type="ORF">HUG17_3083</name>
</gene>
<reference evidence="4" key="4">
    <citation type="journal article" date="2022" name="Res Sq">
        <title>Comparative Genomics Reveals Insights into the Divergent Evolution of Astigmatic Mites and Household Pest Adaptations.</title>
        <authorList>
            <person name="Xiong Q."/>
            <person name="Wan A.T.-Y."/>
            <person name="Liu X.-Y."/>
            <person name="Fung C.S.-H."/>
            <person name="Xiao X."/>
            <person name="Malainual N."/>
            <person name="Hou J."/>
            <person name="Wang L."/>
            <person name="Wang M."/>
            <person name="Yang K."/>
            <person name="Cui Y."/>
            <person name="Leung E."/>
            <person name="Nong W."/>
            <person name="Shin S.-K."/>
            <person name="Au S."/>
            <person name="Jeong K.Y."/>
            <person name="Chew F.T."/>
            <person name="Hui J."/>
            <person name="Leung T.F."/>
            <person name="Tungtrongchitr A."/>
            <person name="Zhong N."/>
            <person name="Liu Z."/>
            <person name="Tsui S."/>
        </authorList>
    </citation>
    <scope>NUCLEOTIDE SEQUENCE</scope>
    <source>
        <strain evidence="4">Derf</strain>
        <tissue evidence="4">Whole organism</tissue>
    </source>
</reference>
<keyword evidence="5" id="KW-1185">Reference proteome</keyword>
<evidence type="ECO:0000256" key="1">
    <source>
        <dbReference type="SAM" id="MobiDB-lite"/>
    </source>
</evidence>
<proteinExistence type="predicted"/>
<feature type="region of interest" description="Disordered" evidence="1">
    <location>
        <begin position="120"/>
        <end position="141"/>
    </location>
</feature>
<evidence type="ECO:0000313" key="4">
    <source>
        <dbReference type="EMBL" id="KAH9522510.1"/>
    </source>
</evidence>
<keyword evidence="2" id="KW-0812">Transmembrane</keyword>
<evidence type="ECO:0000256" key="2">
    <source>
        <dbReference type="SAM" id="Phobius"/>
    </source>
</evidence>